<dbReference type="EMBL" id="CAADRP010002184">
    <property type="protein sequence ID" value="VFU63028.1"/>
    <property type="molecule type" value="Genomic_DNA"/>
</dbReference>
<reference evidence="2" key="1">
    <citation type="submission" date="2019-03" db="EMBL/GenBank/DDBJ databases">
        <authorList>
            <person name="Mank J."/>
            <person name="Almeida P."/>
        </authorList>
    </citation>
    <scope>NUCLEOTIDE SEQUENCE</scope>
    <source>
        <strain evidence="2">78183</strain>
    </source>
</reference>
<organism evidence="2">
    <name type="scientific">Salix viminalis</name>
    <name type="common">Common osier</name>
    <name type="synonym">Basket willow</name>
    <dbReference type="NCBI Taxonomy" id="40686"/>
    <lineage>
        <taxon>Eukaryota</taxon>
        <taxon>Viridiplantae</taxon>
        <taxon>Streptophyta</taxon>
        <taxon>Embryophyta</taxon>
        <taxon>Tracheophyta</taxon>
        <taxon>Spermatophyta</taxon>
        <taxon>Magnoliopsida</taxon>
        <taxon>eudicotyledons</taxon>
        <taxon>Gunneridae</taxon>
        <taxon>Pentapetalae</taxon>
        <taxon>rosids</taxon>
        <taxon>fabids</taxon>
        <taxon>Malpighiales</taxon>
        <taxon>Salicaceae</taxon>
        <taxon>Saliceae</taxon>
        <taxon>Salix</taxon>
    </lineage>
</organism>
<evidence type="ECO:0000256" key="1">
    <source>
        <dbReference type="SAM" id="MobiDB-lite"/>
    </source>
</evidence>
<gene>
    <name evidence="2" type="ORF">SVIM_LOCUS478450</name>
</gene>
<sequence>MSFPESKSVDYNADQSNEIIPARHQARFSGSLITNRIGKKENRKKEQGRPHSIKQVPELRAGRMKSTNLRGNPGVTEGYSDSSSEQKLILFFSFYSRVTFRADSEKEEAHEAVAATSSASSYPNGVRLSTSWEKNNFDLLFRRNKWLPRNGKKHILFDLEVREGHRIQAWMGDHFGEVREGSETKKKKRQGQEDQKLILVRERRVEDGLSCSPKSSPILTLNVSSSSNSRGRPVTPSTYYELGSTHNINSKTPEKHI</sequence>
<name>A0A6N2NJQ6_SALVM</name>
<feature type="compositionally biased region" description="Polar residues" evidence="1">
    <location>
        <begin position="212"/>
        <end position="251"/>
    </location>
</feature>
<accession>A0A6N2NJQ6</accession>
<feature type="compositionally biased region" description="Basic and acidic residues" evidence="1">
    <location>
        <begin position="38"/>
        <end position="49"/>
    </location>
</feature>
<feature type="region of interest" description="Disordered" evidence="1">
    <location>
        <begin position="1"/>
        <end position="52"/>
    </location>
</feature>
<proteinExistence type="predicted"/>
<protein>
    <submittedName>
        <fullName evidence="2">Uncharacterized protein</fullName>
    </submittedName>
</protein>
<feature type="region of interest" description="Disordered" evidence="1">
    <location>
        <begin position="208"/>
        <end position="257"/>
    </location>
</feature>
<evidence type="ECO:0000313" key="2">
    <source>
        <dbReference type="EMBL" id="VFU63028.1"/>
    </source>
</evidence>
<dbReference type="AlphaFoldDB" id="A0A6N2NJQ6"/>